<dbReference type="RefSeq" id="WP_340271944.1">
    <property type="nucleotide sequence ID" value="NZ_JBAKIA010000001.1"/>
</dbReference>
<dbReference type="Pfam" id="PF20232">
    <property type="entry name" value="T6SS_FHA_C"/>
    <property type="match status" value="1"/>
</dbReference>
<dbReference type="InterPro" id="IPR050923">
    <property type="entry name" value="Cell_Proc_Reg/RNA_Proc"/>
</dbReference>
<dbReference type="InterPro" id="IPR017735">
    <property type="entry name" value="T6SS_FHA"/>
</dbReference>
<dbReference type="Pfam" id="PF00498">
    <property type="entry name" value="FHA"/>
    <property type="match status" value="1"/>
</dbReference>
<dbReference type="SUPFAM" id="SSF49879">
    <property type="entry name" value="SMAD/FHA domain"/>
    <property type="match status" value="1"/>
</dbReference>
<feature type="compositionally biased region" description="Polar residues" evidence="1">
    <location>
        <begin position="264"/>
        <end position="281"/>
    </location>
</feature>
<dbReference type="Proteomes" id="UP001385499">
    <property type="component" value="Unassembled WGS sequence"/>
</dbReference>
<reference evidence="3 4" key="1">
    <citation type="submission" date="2024-02" db="EMBL/GenBank/DDBJ databases">
        <title>Roseibium algae sp. nov., isolated from marine alga (Grateloupia sp.), showing potential in myo-inositol conversion.</title>
        <authorList>
            <person name="Wang Y."/>
        </authorList>
    </citation>
    <scope>NUCLEOTIDE SEQUENCE [LARGE SCALE GENOMIC DNA]</scope>
    <source>
        <strain evidence="3 4">H3510</strain>
    </source>
</reference>
<comment type="caution">
    <text evidence="3">The sequence shown here is derived from an EMBL/GenBank/DDBJ whole genome shotgun (WGS) entry which is preliminary data.</text>
</comment>
<name>A0ABU8TED5_9HYPH</name>
<evidence type="ECO:0000256" key="1">
    <source>
        <dbReference type="SAM" id="MobiDB-lite"/>
    </source>
</evidence>
<dbReference type="PANTHER" id="PTHR23308">
    <property type="entry name" value="NUCLEAR INHIBITOR OF PROTEIN PHOSPHATASE-1"/>
    <property type="match status" value="1"/>
</dbReference>
<dbReference type="NCBIfam" id="TIGR03354">
    <property type="entry name" value="VI_FHA"/>
    <property type="match status" value="1"/>
</dbReference>
<gene>
    <name evidence="3" type="primary">tagH</name>
    <name evidence="3" type="ORF">V6575_00135</name>
</gene>
<protein>
    <submittedName>
        <fullName evidence="3">Type VI secretion system-associated FHA domain protein TagH</fullName>
    </submittedName>
</protein>
<sequence>MSLLVRFMNSGTLPNGQSTVPMRDGALTIGRGEGNDLALPDPDRLLSKRHCVLEEQNGDYVIIDISTNGTFLNYGAERIGSIPAPLNNGDVIQLGTYELVIEIASAAADQHANEPLPPAGDSLIMPEAPKREFTGTDLDDPLDNGADPWESFFDEPLASPTPSGDKATWENSAQANDPLASHDLLGSADPLGSDDPFTTPYASAGPVLDEGLPIPVAPGGASEADHKPAEQEYFSAPAASATTIPDDWDDLLPPDRLPPESPLNLAQQEPPSSPEPANQGASVFDPRSNPFAEPEHAREAAPQFVQEPQSAQPTSPVPSDDRPVNAGHSEQPVLEAENAARAFLSGAGADHLNIPAPELAETMERLGRVFAATVAGMREILMARASIKSEMRMNRTMISMGGNNPLKFSISPEQAVEAMIRPSVRGYLDAEAATDEALKDIRAHEIAMMSGMEAALKDLLRRLSPDQLSDRIESGSTLGGLLGGKKARYWEAYEKMYAQIAKETEDDFQSTFGREFTRAYEEQLQKL</sequence>
<evidence type="ECO:0000259" key="2">
    <source>
        <dbReference type="PROSITE" id="PS50006"/>
    </source>
</evidence>
<keyword evidence="4" id="KW-1185">Reference proteome</keyword>
<dbReference type="EMBL" id="JBAKIA010000001">
    <property type="protein sequence ID" value="MEJ8472481.1"/>
    <property type="molecule type" value="Genomic_DNA"/>
</dbReference>
<feature type="region of interest" description="Disordered" evidence="1">
    <location>
        <begin position="131"/>
        <end position="328"/>
    </location>
</feature>
<dbReference type="CDD" id="cd00060">
    <property type="entry name" value="FHA"/>
    <property type="match status" value="1"/>
</dbReference>
<dbReference type="InterPro" id="IPR000253">
    <property type="entry name" value="FHA_dom"/>
</dbReference>
<evidence type="ECO:0000313" key="3">
    <source>
        <dbReference type="EMBL" id="MEJ8472481.1"/>
    </source>
</evidence>
<evidence type="ECO:0000313" key="4">
    <source>
        <dbReference type="Proteomes" id="UP001385499"/>
    </source>
</evidence>
<dbReference type="Gene3D" id="2.60.200.20">
    <property type="match status" value="1"/>
</dbReference>
<dbReference type="PROSITE" id="PS50006">
    <property type="entry name" value="FHA_DOMAIN"/>
    <property type="match status" value="1"/>
</dbReference>
<dbReference type="SMART" id="SM00240">
    <property type="entry name" value="FHA"/>
    <property type="match status" value="1"/>
</dbReference>
<accession>A0ABU8TED5</accession>
<organism evidence="3 4">
    <name type="scientific">Roseibium algae</name>
    <dbReference type="NCBI Taxonomy" id="3123038"/>
    <lineage>
        <taxon>Bacteria</taxon>
        <taxon>Pseudomonadati</taxon>
        <taxon>Pseudomonadota</taxon>
        <taxon>Alphaproteobacteria</taxon>
        <taxon>Hyphomicrobiales</taxon>
        <taxon>Stappiaceae</taxon>
        <taxon>Roseibium</taxon>
    </lineage>
</organism>
<dbReference type="InterPro" id="IPR046883">
    <property type="entry name" value="T6SS_FHA_C"/>
</dbReference>
<feature type="domain" description="FHA" evidence="2">
    <location>
        <begin position="27"/>
        <end position="73"/>
    </location>
</feature>
<proteinExistence type="predicted"/>
<dbReference type="InterPro" id="IPR008984">
    <property type="entry name" value="SMAD_FHA_dom_sf"/>
</dbReference>